<dbReference type="PANTHER" id="PTHR42695">
    <property type="entry name" value="GLUTAMINE AMIDOTRANSFERASE YLR126C-RELATED"/>
    <property type="match status" value="1"/>
</dbReference>
<dbReference type="PANTHER" id="PTHR42695:SF5">
    <property type="entry name" value="GLUTAMINE AMIDOTRANSFERASE YLR126C-RELATED"/>
    <property type="match status" value="1"/>
</dbReference>
<evidence type="ECO:0000313" key="3">
    <source>
        <dbReference type="Proteomes" id="UP001568698"/>
    </source>
</evidence>
<feature type="domain" description="Glutamine amidotransferase" evidence="1">
    <location>
        <begin position="43"/>
        <end position="189"/>
    </location>
</feature>
<dbReference type="InterPro" id="IPR044992">
    <property type="entry name" value="ChyE-like"/>
</dbReference>
<accession>A0ABV4JZY0</accession>
<dbReference type="EMBL" id="JBGLYH010000002">
    <property type="protein sequence ID" value="MEZ7195310.1"/>
    <property type="molecule type" value="Genomic_DNA"/>
</dbReference>
<evidence type="ECO:0000313" key="2">
    <source>
        <dbReference type="EMBL" id="MEZ7195310.1"/>
    </source>
</evidence>
<dbReference type="RefSeq" id="WP_371384863.1">
    <property type="nucleotide sequence ID" value="NZ_JBGLYH010000002.1"/>
</dbReference>
<reference evidence="2 3" key="1">
    <citation type="submission" date="2024-08" db="EMBL/GenBank/DDBJ databases">
        <title>Sulfate-reducing bacteria isolated from formation water of the oil field in Kazakhstan and description of Pseudodesulfovibrio sp.</title>
        <authorList>
            <person name="Bidzhieva S.K."/>
            <person name="Tourova T.P."/>
            <person name="Grouzdev D.S."/>
            <person name="Beletsky A.V."/>
            <person name="Sokolova D.S."/>
            <person name="Samigullina S.R."/>
            <person name="Poltaraus A.B."/>
            <person name="Avtukh A.N."/>
            <person name="Tereshina V.M."/>
            <person name="Zhaparov N.S."/>
            <person name="Mardanov A.V."/>
            <person name="Nazina T.N."/>
        </authorList>
    </citation>
    <scope>NUCLEOTIDE SEQUENCE [LARGE SCALE GENOMIC DNA]</scope>
    <source>
        <strain evidence="2 3">9FUS</strain>
    </source>
</reference>
<sequence>MRIHTLEHVPFEGPAALEEWALANGHTLARTPVYAGGPLPAPEDFDFLAVLGGPMSVHDEAEHPWLTAEKALLRRVVETGKPMLGVCLGAQLLAEILGGAVTRNPEPEIGWLEVEATAEGADSPLFKGMPGAFTAFHWHGETFSIPPGGVRLAKSRACANQAFAFGERILGVQFHLETTPRSMELLLENCADEIVDAPFVQDAERMRAQTGQCETMRPTLNTLLNNLTKEY</sequence>
<protein>
    <submittedName>
        <fullName evidence="2">Type 1 glutamine amidotransferase</fullName>
    </submittedName>
</protein>
<gene>
    <name evidence="2" type="ORF">AB6M95_00995</name>
</gene>
<keyword evidence="2" id="KW-0315">Glutamine amidotransferase</keyword>
<name>A0ABV4JZY0_9BACT</name>
<evidence type="ECO:0000259" key="1">
    <source>
        <dbReference type="Pfam" id="PF00117"/>
    </source>
</evidence>
<dbReference type="InterPro" id="IPR029062">
    <property type="entry name" value="Class_I_gatase-like"/>
</dbReference>
<comment type="caution">
    <text evidence="2">The sequence shown here is derived from an EMBL/GenBank/DDBJ whole genome shotgun (WGS) entry which is preliminary data.</text>
</comment>
<dbReference type="InterPro" id="IPR017926">
    <property type="entry name" value="GATASE"/>
</dbReference>
<dbReference type="SUPFAM" id="SSF52317">
    <property type="entry name" value="Class I glutamine amidotransferase-like"/>
    <property type="match status" value="1"/>
</dbReference>
<dbReference type="Proteomes" id="UP001568698">
    <property type="component" value="Unassembled WGS sequence"/>
</dbReference>
<dbReference type="Pfam" id="PF00117">
    <property type="entry name" value="GATase"/>
    <property type="match status" value="1"/>
</dbReference>
<dbReference type="Gene3D" id="3.40.50.880">
    <property type="match status" value="1"/>
</dbReference>
<dbReference type="CDD" id="cd01741">
    <property type="entry name" value="GATase1_1"/>
    <property type="match status" value="1"/>
</dbReference>
<organism evidence="2 3">
    <name type="scientific">Pseudodesulfovibrio karagichevae</name>
    <dbReference type="NCBI Taxonomy" id="3239305"/>
    <lineage>
        <taxon>Bacteria</taxon>
        <taxon>Pseudomonadati</taxon>
        <taxon>Thermodesulfobacteriota</taxon>
        <taxon>Desulfovibrionia</taxon>
        <taxon>Desulfovibrionales</taxon>
        <taxon>Desulfovibrionaceae</taxon>
    </lineage>
</organism>
<keyword evidence="3" id="KW-1185">Reference proteome</keyword>
<proteinExistence type="predicted"/>
<dbReference type="PROSITE" id="PS51273">
    <property type="entry name" value="GATASE_TYPE_1"/>
    <property type="match status" value="1"/>
</dbReference>